<feature type="region of interest" description="Disordered" evidence="1">
    <location>
        <begin position="17"/>
        <end position="49"/>
    </location>
</feature>
<dbReference type="InterPro" id="IPR013865">
    <property type="entry name" value="FAM32A"/>
</dbReference>
<dbReference type="OrthoDB" id="311468at2759"/>
<feature type="region of interest" description="Disordered" evidence="1">
    <location>
        <begin position="134"/>
        <end position="153"/>
    </location>
</feature>
<accession>A0A8K1CLK9</accession>
<feature type="compositionally biased region" description="Basic residues" evidence="1">
    <location>
        <begin position="23"/>
        <end position="34"/>
    </location>
</feature>
<organism evidence="2 3">
    <name type="scientific">Pythium oligandrum</name>
    <name type="common">Mycoparasitic fungus</name>
    <dbReference type="NCBI Taxonomy" id="41045"/>
    <lineage>
        <taxon>Eukaryota</taxon>
        <taxon>Sar</taxon>
        <taxon>Stramenopiles</taxon>
        <taxon>Oomycota</taxon>
        <taxon>Peronosporomycetes</taxon>
        <taxon>Pythiales</taxon>
        <taxon>Pythiaceae</taxon>
        <taxon>Pythium</taxon>
    </lineage>
</organism>
<gene>
    <name evidence="2" type="ORF">Poli38472_008142</name>
</gene>
<evidence type="ECO:0000256" key="1">
    <source>
        <dbReference type="SAM" id="MobiDB-lite"/>
    </source>
</evidence>
<dbReference type="Proteomes" id="UP000794436">
    <property type="component" value="Unassembled WGS sequence"/>
</dbReference>
<evidence type="ECO:0000313" key="2">
    <source>
        <dbReference type="EMBL" id="TMW65500.1"/>
    </source>
</evidence>
<name>A0A8K1CLK9_PYTOL</name>
<comment type="caution">
    <text evidence="2">The sequence shown here is derived from an EMBL/GenBank/DDBJ whole genome shotgun (WGS) entry which is preliminary data.</text>
</comment>
<evidence type="ECO:0000313" key="3">
    <source>
        <dbReference type="Proteomes" id="UP000794436"/>
    </source>
</evidence>
<dbReference type="Pfam" id="PF08555">
    <property type="entry name" value="FAM32A"/>
    <property type="match status" value="1"/>
</dbReference>
<keyword evidence="3" id="KW-1185">Reference proteome</keyword>
<proteinExistence type="predicted"/>
<dbReference type="AlphaFoldDB" id="A0A8K1CLK9"/>
<sequence>MPADAYGKTVGGRLQLKGGVALKTKHKKKHKSKKRERDEDDGDVTATRKQEEFKIEKRKGSGRILSSGTTVMGQLGTKFLQELHNGDAIIIKHPTTLVEETRIIRVVLSDVSCSISSAFSSDLVSSTPFQFIRAPPEEEDEQEKEKKKKRKRTADEAAAFGTYAGGTEAGTTFAYRVKKGGAYGGYAIVTERADSDRSREELLDMRAKKKGDRHCM</sequence>
<reference evidence="2" key="1">
    <citation type="submission" date="2019-03" db="EMBL/GenBank/DDBJ databases">
        <title>Long read genome sequence of the mycoparasitic Pythium oligandrum ATCC 38472 isolated from sugarbeet rhizosphere.</title>
        <authorList>
            <person name="Gaulin E."/>
        </authorList>
    </citation>
    <scope>NUCLEOTIDE SEQUENCE</scope>
    <source>
        <strain evidence="2">ATCC 38472_TT</strain>
    </source>
</reference>
<protein>
    <submittedName>
        <fullName evidence="2">Uncharacterized protein</fullName>
    </submittedName>
</protein>
<dbReference type="EMBL" id="SPLM01000037">
    <property type="protein sequence ID" value="TMW65500.1"/>
    <property type="molecule type" value="Genomic_DNA"/>
</dbReference>